<evidence type="ECO:0000256" key="1">
    <source>
        <dbReference type="SAM" id="MobiDB-lite"/>
    </source>
</evidence>
<evidence type="ECO:0000313" key="4">
    <source>
        <dbReference type="EMBL" id="GAB17098.1"/>
    </source>
</evidence>
<feature type="transmembrane region" description="Helical" evidence="2">
    <location>
        <begin position="129"/>
        <end position="150"/>
    </location>
</feature>
<keyword evidence="2" id="KW-0812">Transmembrane</keyword>
<evidence type="ECO:0000259" key="3">
    <source>
        <dbReference type="Pfam" id="PF13828"/>
    </source>
</evidence>
<dbReference type="Pfam" id="PF13828">
    <property type="entry name" value="DUF4190"/>
    <property type="match status" value="1"/>
</dbReference>
<proteinExistence type="predicted"/>
<keyword evidence="2" id="KW-0472">Membrane</keyword>
<sequence>MTGPDMSKPGPSAEPGAYDQTQLRDISKMDLNKQPPSDDFAPTPTPTSDSAPIPDYQQPSTPYIAPGADSQPSYPGYPPQSYPSQPAYPAYPQPAYPQPGYPVQQPYGVQYPGYGYAPRSTNGKAVASMILSLLGIFATCGVLGIPGVILGHIAKKEIDESNGTQDGAGMALAGIIMGWISVVFIAAFVIFILIGIIASSSA</sequence>
<dbReference type="AlphaFoldDB" id="H0QW97"/>
<dbReference type="EMBL" id="BAEH01000019">
    <property type="protein sequence ID" value="GAB17098.1"/>
    <property type="molecule type" value="Genomic_DNA"/>
</dbReference>
<dbReference type="OrthoDB" id="4374883at2"/>
<name>H0QW97_9ACTN</name>
<evidence type="ECO:0000313" key="5">
    <source>
        <dbReference type="Proteomes" id="UP000035034"/>
    </source>
</evidence>
<feature type="transmembrane region" description="Helical" evidence="2">
    <location>
        <begin position="170"/>
        <end position="198"/>
    </location>
</feature>
<dbReference type="RefSeq" id="WP_007316436.1">
    <property type="nucleotide sequence ID" value="NZ_BAEH01000019.1"/>
</dbReference>
<protein>
    <recommendedName>
        <fullName evidence="3">DUF4190 domain-containing protein</fullName>
    </recommendedName>
</protein>
<organism evidence="4 5">
    <name type="scientific">Gordonia effusa NBRC 100432</name>
    <dbReference type="NCBI Taxonomy" id="1077974"/>
    <lineage>
        <taxon>Bacteria</taxon>
        <taxon>Bacillati</taxon>
        <taxon>Actinomycetota</taxon>
        <taxon>Actinomycetes</taxon>
        <taxon>Mycobacteriales</taxon>
        <taxon>Gordoniaceae</taxon>
        <taxon>Gordonia</taxon>
    </lineage>
</organism>
<accession>H0QW97</accession>
<feature type="compositionally biased region" description="Low complexity" evidence="1">
    <location>
        <begin position="35"/>
        <end position="55"/>
    </location>
</feature>
<keyword evidence="2" id="KW-1133">Transmembrane helix</keyword>
<feature type="domain" description="DUF4190" evidence="3">
    <location>
        <begin position="125"/>
        <end position="187"/>
    </location>
</feature>
<dbReference type="STRING" id="1077974.GOEFS_019_00110"/>
<keyword evidence="5" id="KW-1185">Reference proteome</keyword>
<feature type="region of interest" description="Disordered" evidence="1">
    <location>
        <begin position="1"/>
        <end position="91"/>
    </location>
</feature>
<comment type="caution">
    <text evidence="4">The sequence shown here is derived from an EMBL/GenBank/DDBJ whole genome shotgun (WGS) entry which is preliminary data.</text>
</comment>
<reference evidence="4 5" key="1">
    <citation type="submission" date="2011-12" db="EMBL/GenBank/DDBJ databases">
        <title>Whole genome shotgun sequence of Gordonia effusa NBRC 100432.</title>
        <authorList>
            <person name="Yoshida I."/>
            <person name="Takarada H."/>
            <person name="Hosoyama A."/>
            <person name="Tsuchikane K."/>
            <person name="Katsumata H."/>
            <person name="Yamazaki S."/>
            <person name="Fujita N."/>
        </authorList>
    </citation>
    <scope>NUCLEOTIDE SEQUENCE [LARGE SCALE GENOMIC DNA]</scope>
    <source>
        <strain evidence="4 5">NBRC 100432</strain>
    </source>
</reference>
<dbReference type="InterPro" id="IPR025241">
    <property type="entry name" value="DUF4190"/>
</dbReference>
<dbReference type="Proteomes" id="UP000035034">
    <property type="component" value="Unassembled WGS sequence"/>
</dbReference>
<evidence type="ECO:0000256" key="2">
    <source>
        <dbReference type="SAM" id="Phobius"/>
    </source>
</evidence>
<gene>
    <name evidence="4" type="ORF">GOEFS_019_00110</name>
</gene>
<dbReference type="eggNOG" id="ENOG5033A46">
    <property type="taxonomic scope" value="Bacteria"/>
</dbReference>